<feature type="compositionally biased region" description="Acidic residues" evidence="1">
    <location>
        <begin position="73"/>
        <end position="82"/>
    </location>
</feature>
<sequence length="163" mass="18898">MLLDELKRVYECWSGKNAPREEEETFHPPPEHRIVTPHTKKKETTTRVRSKKRQLQKEMKEEEYSPFTMAAPEEGEEEAEGVDAFEEMERLVEDALQQQEEKEETELNHMKPESEPVLPLFTPKSKKMRLSSAKESNLSVPVTDEEGRVEKGVVQSCRTCCCC</sequence>
<name>A0A6U3PU44_9STRA</name>
<proteinExistence type="predicted"/>
<protein>
    <submittedName>
        <fullName evidence="3">Uncharacterized protein</fullName>
    </submittedName>
</protein>
<accession>A0A6U3PU44</accession>
<dbReference type="AlphaFoldDB" id="A0A6U3PU44"/>
<evidence type="ECO:0000313" key="2">
    <source>
        <dbReference type="EMBL" id="CAD9318086.1"/>
    </source>
</evidence>
<feature type="region of interest" description="Disordered" evidence="1">
    <location>
        <begin position="97"/>
        <end position="147"/>
    </location>
</feature>
<feature type="region of interest" description="Disordered" evidence="1">
    <location>
        <begin position="16"/>
        <end position="82"/>
    </location>
</feature>
<feature type="compositionally biased region" description="Basic and acidic residues" evidence="1">
    <location>
        <begin position="105"/>
        <end position="114"/>
    </location>
</feature>
<dbReference type="EMBL" id="HBGN01007070">
    <property type="protein sequence ID" value="CAD9318086.1"/>
    <property type="molecule type" value="Transcribed_RNA"/>
</dbReference>
<evidence type="ECO:0000256" key="1">
    <source>
        <dbReference type="SAM" id="MobiDB-lite"/>
    </source>
</evidence>
<gene>
    <name evidence="2" type="ORF">DBRI1063_LOCUS4516</name>
    <name evidence="3" type="ORF">DBRI1063_LOCUS4527</name>
</gene>
<evidence type="ECO:0000313" key="3">
    <source>
        <dbReference type="EMBL" id="CAD9318097.1"/>
    </source>
</evidence>
<organism evidence="3">
    <name type="scientific">Ditylum brightwellii</name>
    <dbReference type="NCBI Taxonomy" id="49249"/>
    <lineage>
        <taxon>Eukaryota</taxon>
        <taxon>Sar</taxon>
        <taxon>Stramenopiles</taxon>
        <taxon>Ochrophyta</taxon>
        <taxon>Bacillariophyta</taxon>
        <taxon>Mediophyceae</taxon>
        <taxon>Lithodesmiophycidae</taxon>
        <taxon>Lithodesmiales</taxon>
        <taxon>Lithodesmiaceae</taxon>
        <taxon>Ditylum</taxon>
    </lineage>
</organism>
<reference evidence="3" key="1">
    <citation type="submission" date="2021-01" db="EMBL/GenBank/DDBJ databases">
        <authorList>
            <person name="Corre E."/>
            <person name="Pelletier E."/>
            <person name="Niang G."/>
            <person name="Scheremetjew M."/>
            <person name="Finn R."/>
            <person name="Kale V."/>
            <person name="Holt S."/>
            <person name="Cochrane G."/>
            <person name="Meng A."/>
            <person name="Brown T."/>
            <person name="Cohen L."/>
        </authorList>
    </citation>
    <scope>NUCLEOTIDE SEQUENCE</scope>
    <source>
        <strain evidence="3">Pop2</strain>
    </source>
</reference>
<dbReference type="EMBL" id="HBGN01007081">
    <property type="protein sequence ID" value="CAD9318097.1"/>
    <property type="molecule type" value="Transcribed_RNA"/>
</dbReference>
<feature type="compositionally biased region" description="Basic and acidic residues" evidence="1">
    <location>
        <begin position="25"/>
        <end position="34"/>
    </location>
</feature>